<dbReference type="EMBL" id="CP053435">
    <property type="protein sequence ID" value="QJW89456.1"/>
    <property type="molecule type" value="Genomic_DNA"/>
</dbReference>
<sequence>MKKVSMLLVFVLLSVAFSGFSQTTPPTDFFAGKWEINIVGTPNGDVKLVTDLVRKDGKLTGELVDPVDNTKPKMPITKVVEDGNKVAIYFESSQAGELSIDLTKVDDDNLKGSVYNFDTTAKRIK</sequence>
<dbReference type="AlphaFoldDB" id="A0A6M5Y7T2"/>
<gene>
    <name evidence="2" type="ORF">HNV11_08710</name>
</gene>
<name>A0A6M5Y7T2_9BACT</name>
<evidence type="ECO:0000313" key="2">
    <source>
        <dbReference type="EMBL" id="QJW89456.1"/>
    </source>
</evidence>
<dbReference type="KEGG" id="stae:HNV11_08710"/>
<keyword evidence="3" id="KW-1185">Reference proteome</keyword>
<evidence type="ECO:0000256" key="1">
    <source>
        <dbReference type="SAM" id="SignalP"/>
    </source>
</evidence>
<proteinExistence type="predicted"/>
<organism evidence="2 3">
    <name type="scientific">Spirosoma taeanense</name>
    <dbReference type="NCBI Taxonomy" id="2735870"/>
    <lineage>
        <taxon>Bacteria</taxon>
        <taxon>Pseudomonadati</taxon>
        <taxon>Bacteroidota</taxon>
        <taxon>Cytophagia</taxon>
        <taxon>Cytophagales</taxon>
        <taxon>Cytophagaceae</taxon>
        <taxon>Spirosoma</taxon>
    </lineage>
</organism>
<protein>
    <submittedName>
        <fullName evidence="2">Uncharacterized protein</fullName>
    </submittedName>
</protein>
<feature type="chain" id="PRO_5026832998" evidence="1">
    <location>
        <begin position="22"/>
        <end position="125"/>
    </location>
</feature>
<dbReference type="RefSeq" id="WP_171739295.1">
    <property type="nucleotide sequence ID" value="NZ_CP053435.1"/>
</dbReference>
<accession>A0A6M5Y7T2</accession>
<reference evidence="2 3" key="1">
    <citation type="submission" date="2020-05" db="EMBL/GenBank/DDBJ databases">
        <title>Genome sequencing of Spirosoma sp. TS118.</title>
        <authorList>
            <person name="Lee J.-H."/>
            <person name="Jeong S."/>
            <person name="Zhao L."/>
            <person name="Jung J.-H."/>
            <person name="Kim M.-K."/>
            <person name="Lim S."/>
        </authorList>
    </citation>
    <scope>NUCLEOTIDE SEQUENCE [LARGE SCALE GENOMIC DNA]</scope>
    <source>
        <strain evidence="2 3">TS118</strain>
    </source>
</reference>
<dbReference type="Proteomes" id="UP000502756">
    <property type="component" value="Chromosome"/>
</dbReference>
<evidence type="ECO:0000313" key="3">
    <source>
        <dbReference type="Proteomes" id="UP000502756"/>
    </source>
</evidence>
<keyword evidence="1" id="KW-0732">Signal</keyword>
<feature type="signal peptide" evidence="1">
    <location>
        <begin position="1"/>
        <end position="21"/>
    </location>
</feature>